<evidence type="ECO:0000313" key="2">
    <source>
        <dbReference type="EMBL" id="CAG8551273.1"/>
    </source>
</evidence>
<dbReference type="AlphaFoldDB" id="A0A9N9B197"/>
<name>A0A9N9B197_9GLOM</name>
<reference evidence="2" key="1">
    <citation type="submission" date="2021-06" db="EMBL/GenBank/DDBJ databases">
        <authorList>
            <person name="Kallberg Y."/>
            <person name="Tangrot J."/>
            <person name="Rosling A."/>
        </authorList>
    </citation>
    <scope>NUCLEOTIDE SEQUENCE</scope>
    <source>
        <strain evidence="2">IA702</strain>
    </source>
</reference>
<dbReference type="EMBL" id="CAJVPJ010000715">
    <property type="protein sequence ID" value="CAG8551273.1"/>
    <property type="molecule type" value="Genomic_DNA"/>
</dbReference>
<comment type="caution">
    <text evidence="2">The sequence shown here is derived from an EMBL/GenBank/DDBJ whole genome shotgun (WGS) entry which is preliminary data.</text>
</comment>
<proteinExistence type="predicted"/>
<feature type="compositionally biased region" description="Polar residues" evidence="1">
    <location>
        <begin position="127"/>
        <end position="142"/>
    </location>
</feature>
<sequence>MRENVIGQSYAQYDFTHSHAFIPKKDIIVISCPRRIPLNTIINPYIIMNANVLATETTIDRLRCEIPTPPQSTILQTCGLSAENSENSENMRADTKPMACFEYDDFTFSEDDDDEDYDDWEGAATFPSLNEISTNDGNDSHQ</sequence>
<keyword evidence="3" id="KW-1185">Reference proteome</keyword>
<evidence type="ECO:0000256" key="1">
    <source>
        <dbReference type="SAM" id="MobiDB-lite"/>
    </source>
</evidence>
<protein>
    <submittedName>
        <fullName evidence="2">4542_t:CDS:1</fullName>
    </submittedName>
</protein>
<feature type="compositionally biased region" description="Acidic residues" evidence="1">
    <location>
        <begin position="109"/>
        <end position="121"/>
    </location>
</feature>
<organism evidence="2 3">
    <name type="scientific">Paraglomus occultum</name>
    <dbReference type="NCBI Taxonomy" id="144539"/>
    <lineage>
        <taxon>Eukaryota</taxon>
        <taxon>Fungi</taxon>
        <taxon>Fungi incertae sedis</taxon>
        <taxon>Mucoromycota</taxon>
        <taxon>Glomeromycotina</taxon>
        <taxon>Glomeromycetes</taxon>
        <taxon>Paraglomerales</taxon>
        <taxon>Paraglomeraceae</taxon>
        <taxon>Paraglomus</taxon>
    </lineage>
</organism>
<evidence type="ECO:0000313" key="3">
    <source>
        <dbReference type="Proteomes" id="UP000789572"/>
    </source>
</evidence>
<feature type="region of interest" description="Disordered" evidence="1">
    <location>
        <begin position="109"/>
        <end position="142"/>
    </location>
</feature>
<gene>
    <name evidence="2" type="ORF">POCULU_LOCUS5033</name>
</gene>
<dbReference type="Proteomes" id="UP000789572">
    <property type="component" value="Unassembled WGS sequence"/>
</dbReference>
<accession>A0A9N9B197</accession>